<evidence type="ECO:0000256" key="1">
    <source>
        <dbReference type="ARBA" id="ARBA00023125"/>
    </source>
</evidence>
<dbReference type="SUPFAM" id="SSF46689">
    <property type="entry name" value="Homeodomain-like"/>
    <property type="match status" value="1"/>
</dbReference>
<dbReference type="EMBL" id="JBIYDN010000003">
    <property type="protein sequence ID" value="MFK4441301.1"/>
    <property type="molecule type" value="Genomic_DNA"/>
</dbReference>
<dbReference type="InterPro" id="IPR041586">
    <property type="entry name" value="PsrA_TetR_C"/>
</dbReference>
<name>A0ABW8MEW7_9BURK</name>
<reference evidence="4 5" key="1">
    <citation type="submission" date="2024-11" db="EMBL/GenBank/DDBJ databases">
        <title>Using genomics to understand microbial adaptation to soil warming.</title>
        <authorList>
            <person name="Deangelis K.M. PhD."/>
        </authorList>
    </citation>
    <scope>NUCLEOTIDE SEQUENCE [LARGE SCALE GENOMIC DNA]</scope>
    <source>
        <strain evidence="4 5">GAS97</strain>
    </source>
</reference>
<dbReference type="PANTHER" id="PTHR30055">
    <property type="entry name" value="HTH-TYPE TRANSCRIPTIONAL REGULATOR RUTR"/>
    <property type="match status" value="1"/>
</dbReference>
<evidence type="ECO:0000313" key="4">
    <source>
        <dbReference type="EMBL" id="MFK4441301.1"/>
    </source>
</evidence>
<evidence type="ECO:0000259" key="3">
    <source>
        <dbReference type="PROSITE" id="PS50977"/>
    </source>
</evidence>
<organism evidence="4 5">
    <name type="scientific">Caballeronia udeis</name>
    <dbReference type="NCBI Taxonomy" id="1232866"/>
    <lineage>
        <taxon>Bacteria</taxon>
        <taxon>Pseudomonadati</taxon>
        <taxon>Pseudomonadota</taxon>
        <taxon>Betaproteobacteria</taxon>
        <taxon>Burkholderiales</taxon>
        <taxon>Burkholderiaceae</taxon>
        <taxon>Caballeronia</taxon>
    </lineage>
</organism>
<keyword evidence="5" id="KW-1185">Reference proteome</keyword>
<dbReference type="InterPro" id="IPR036271">
    <property type="entry name" value="Tet_transcr_reg_TetR-rel_C_sf"/>
</dbReference>
<dbReference type="InterPro" id="IPR050109">
    <property type="entry name" value="HTH-type_TetR-like_transc_reg"/>
</dbReference>
<evidence type="ECO:0000313" key="5">
    <source>
        <dbReference type="Proteomes" id="UP001620514"/>
    </source>
</evidence>
<feature type="domain" description="HTH tetR-type" evidence="3">
    <location>
        <begin position="15"/>
        <end position="75"/>
    </location>
</feature>
<evidence type="ECO:0000256" key="2">
    <source>
        <dbReference type="PROSITE-ProRule" id="PRU00335"/>
    </source>
</evidence>
<dbReference type="PROSITE" id="PS50977">
    <property type="entry name" value="HTH_TETR_2"/>
    <property type="match status" value="1"/>
</dbReference>
<dbReference type="InterPro" id="IPR009057">
    <property type="entry name" value="Homeodomain-like_sf"/>
</dbReference>
<dbReference type="Pfam" id="PF17939">
    <property type="entry name" value="TetR_C_30"/>
    <property type="match status" value="1"/>
</dbReference>
<sequence>MQKPGEAQLPATERGNTRERIVAAAEELFAQLSFDGVSLRNIALKSGVPVGLVSYHFGGKLGVYRAIFESRAPAIVEQREAGLALAELEEDPDRRLELILKALLLPMLKLRSTEGRQHFGIIMAREVNDPSSSERGIIQQIFDPVANAFIDQLRVTLPDRSEAEIHWAYQCAIGTMVYAMVDVGRISRLSAGKADPDDVDGTLRHLLSILLNGLRRR</sequence>
<keyword evidence="1 2" id="KW-0238">DNA-binding</keyword>
<dbReference type="RefSeq" id="WP_404605087.1">
    <property type="nucleotide sequence ID" value="NZ_JBIYDN010000003.1"/>
</dbReference>
<dbReference type="SUPFAM" id="SSF48498">
    <property type="entry name" value="Tetracyclin repressor-like, C-terminal domain"/>
    <property type="match status" value="1"/>
</dbReference>
<gene>
    <name evidence="4" type="ORF">ABH943_001312</name>
</gene>
<dbReference type="InterPro" id="IPR001647">
    <property type="entry name" value="HTH_TetR"/>
</dbReference>
<dbReference type="Gene3D" id="1.10.357.10">
    <property type="entry name" value="Tetracycline Repressor, domain 2"/>
    <property type="match status" value="1"/>
</dbReference>
<comment type="caution">
    <text evidence="4">The sequence shown here is derived from an EMBL/GenBank/DDBJ whole genome shotgun (WGS) entry which is preliminary data.</text>
</comment>
<protein>
    <submittedName>
        <fullName evidence="4">AcrR family transcriptional regulator</fullName>
    </submittedName>
</protein>
<dbReference type="PANTHER" id="PTHR30055:SF235">
    <property type="entry name" value="TRANSCRIPTIONAL REGULATORY PROTEIN"/>
    <property type="match status" value="1"/>
</dbReference>
<proteinExistence type="predicted"/>
<feature type="DNA-binding region" description="H-T-H motif" evidence="2">
    <location>
        <begin position="38"/>
        <end position="57"/>
    </location>
</feature>
<dbReference type="Proteomes" id="UP001620514">
    <property type="component" value="Unassembled WGS sequence"/>
</dbReference>
<accession>A0ABW8MEW7</accession>
<dbReference type="Pfam" id="PF00440">
    <property type="entry name" value="TetR_N"/>
    <property type="match status" value="1"/>
</dbReference>